<feature type="transmembrane region" description="Helical" evidence="6">
    <location>
        <begin position="98"/>
        <end position="121"/>
    </location>
</feature>
<dbReference type="Gene3D" id="1.10.3720.10">
    <property type="entry name" value="MetI-like"/>
    <property type="match status" value="1"/>
</dbReference>
<keyword evidence="9" id="KW-1185">Reference proteome</keyword>
<feature type="transmembrane region" description="Helical" evidence="6">
    <location>
        <begin position="31"/>
        <end position="56"/>
    </location>
</feature>
<keyword evidence="4 6" id="KW-1133">Transmembrane helix</keyword>
<feature type="transmembrane region" description="Helical" evidence="6">
    <location>
        <begin position="315"/>
        <end position="336"/>
    </location>
</feature>
<dbReference type="Pfam" id="PF00528">
    <property type="entry name" value="BPD_transp_1"/>
    <property type="match status" value="1"/>
</dbReference>
<accession>A0ABU1ZKF4</accession>
<feature type="transmembrane region" description="Helical" evidence="6">
    <location>
        <begin position="348"/>
        <end position="367"/>
    </location>
</feature>
<dbReference type="InterPro" id="IPR051204">
    <property type="entry name" value="ABC_transp_perm/SBD"/>
</dbReference>
<dbReference type="CDD" id="cd06261">
    <property type="entry name" value="TM_PBP2"/>
    <property type="match status" value="1"/>
</dbReference>
<reference evidence="8 9" key="1">
    <citation type="submission" date="2023-07" db="EMBL/GenBank/DDBJ databases">
        <title>Sorghum-associated microbial communities from plants grown in Nebraska, USA.</title>
        <authorList>
            <person name="Schachtman D."/>
        </authorList>
    </citation>
    <scope>NUCLEOTIDE SEQUENCE [LARGE SCALE GENOMIC DNA]</scope>
    <source>
        <strain evidence="8 9">BE308</strain>
    </source>
</reference>
<keyword evidence="2 6" id="KW-0813">Transport</keyword>
<evidence type="ECO:0000256" key="6">
    <source>
        <dbReference type="RuleBase" id="RU363032"/>
    </source>
</evidence>
<feature type="transmembrane region" description="Helical" evidence="6">
    <location>
        <begin position="133"/>
        <end position="152"/>
    </location>
</feature>
<comment type="caution">
    <text evidence="8">The sequence shown here is derived from an EMBL/GenBank/DDBJ whole genome shotgun (WGS) entry which is preliminary data.</text>
</comment>
<sequence length="379" mass="39461">MLAVCLGLGLLAAWGLPFVRVAPNRLLSGTPVFLAQLMGTPAWLAVVVLVAALLFAVLRPQHRTTQGLVTAGMAASLALLWALAAHHATAVARTESPIARTALGAGFWSLMALGWLICLDAVGRLQLRTLPRLAALALATLPLLALLAMGWGQDLSILKEYANRSDVFGAAMLRHLQIVVLAVLPAVLLGLPLAWAMARARRLRQALFPVLNVVQTLPSIALFGLLMAPLAWLAGRYPLLAQAGISGVGLAPAVLALILYSLLPVVRSALAGLEQVPVAVTTSARAMGLGAWQVFWQVELPLALPVLLVGLRTAVVQTVGLAAVTALVGAGGLGAMMFDGLFSAANELVMLGVLPIVLMAVLADALFKALSALFESPTA</sequence>
<feature type="transmembrane region" description="Helical" evidence="6">
    <location>
        <begin position="210"/>
        <end position="233"/>
    </location>
</feature>
<dbReference type="EMBL" id="JAVDXO010000001">
    <property type="protein sequence ID" value="MDR7305426.1"/>
    <property type="molecule type" value="Genomic_DNA"/>
</dbReference>
<dbReference type="InterPro" id="IPR035906">
    <property type="entry name" value="MetI-like_sf"/>
</dbReference>
<dbReference type="Proteomes" id="UP001268089">
    <property type="component" value="Unassembled WGS sequence"/>
</dbReference>
<comment type="subcellular location">
    <subcellularLocation>
        <location evidence="1 6">Cell membrane</location>
        <topology evidence="1 6">Multi-pass membrane protein</topology>
    </subcellularLocation>
</comment>
<feature type="transmembrane region" description="Helical" evidence="6">
    <location>
        <begin position="239"/>
        <end position="263"/>
    </location>
</feature>
<evidence type="ECO:0000313" key="8">
    <source>
        <dbReference type="EMBL" id="MDR7305426.1"/>
    </source>
</evidence>
<gene>
    <name evidence="8" type="ORF">J2X15_000692</name>
</gene>
<evidence type="ECO:0000259" key="7">
    <source>
        <dbReference type="PROSITE" id="PS50928"/>
    </source>
</evidence>
<evidence type="ECO:0000256" key="2">
    <source>
        <dbReference type="ARBA" id="ARBA00022448"/>
    </source>
</evidence>
<organism evidence="8 9">
    <name type="scientific">Rhodoferax saidenbachensis</name>
    <dbReference type="NCBI Taxonomy" id="1484693"/>
    <lineage>
        <taxon>Bacteria</taxon>
        <taxon>Pseudomonadati</taxon>
        <taxon>Pseudomonadota</taxon>
        <taxon>Betaproteobacteria</taxon>
        <taxon>Burkholderiales</taxon>
        <taxon>Comamonadaceae</taxon>
        <taxon>Rhodoferax</taxon>
    </lineage>
</organism>
<evidence type="ECO:0000256" key="4">
    <source>
        <dbReference type="ARBA" id="ARBA00022989"/>
    </source>
</evidence>
<keyword evidence="3 6" id="KW-0812">Transmembrane</keyword>
<protein>
    <submittedName>
        <fullName evidence="8">Osmoprotectant transport system permease protein</fullName>
    </submittedName>
</protein>
<dbReference type="RefSeq" id="WP_310339515.1">
    <property type="nucleotide sequence ID" value="NZ_JAVDXO010000001.1"/>
</dbReference>
<feature type="domain" description="ABC transmembrane type-1" evidence="7">
    <location>
        <begin position="172"/>
        <end position="367"/>
    </location>
</feature>
<keyword evidence="5 6" id="KW-0472">Membrane</keyword>
<dbReference type="SUPFAM" id="SSF161098">
    <property type="entry name" value="MetI-like"/>
    <property type="match status" value="1"/>
</dbReference>
<evidence type="ECO:0000256" key="1">
    <source>
        <dbReference type="ARBA" id="ARBA00004651"/>
    </source>
</evidence>
<feature type="transmembrane region" description="Helical" evidence="6">
    <location>
        <begin position="172"/>
        <end position="198"/>
    </location>
</feature>
<proteinExistence type="inferred from homology"/>
<comment type="similarity">
    <text evidence="6">Belongs to the binding-protein-dependent transport system permease family.</text>
</comment>
<dbReference type="PANTHER" id="PTHR30177:SF30">
    <property type="entry name" value="GLYCINE BETAINE UPTAKE SYSTEM PERMEASE PROTEIN YEHY"/>
    <property type="match status" value="1"/>
</dbReference>
<feature type="transmembrane region" description="Helical" evidence="6">
    <location>
        <begin position="68"/>
        <end position="86"/>
    </location>
</feature>
<name>A0ABU1ZKF4_9BURK</name>
<evidence type="ECO:0000256" key="3">
    <source>
        <dbReference type="ARBA" id="ARBA00022692"/>
    </source>
</evidence>
<evidence type="ECO:0000313" key="9">
    <source>
        <dbReference type="Proteomes" id="UP001268089"/>
    </source>
</evidence>
<dbReference type="PROSITE" id="PS50928">
    <property type="entry name" value="ABC_TM1"/>
    <property type="match status" value="1"/>
</dbReference>
<dbReference type="InterPro" id="IPR000515">
    <property type="entry name" value="MetI-like"/>
</dbReference>
<dbReference type="PANTHER" id="PTHR30177">
    <property type="entry name" value="GLYCINE BETAINE/L-PROLINE TRANSPORT SYSTEM PERMEASE PROTEIN PROW"/>
    <property type="match status" value="1"/>
</dbReference>
<evidence type="ECO:0000256" key="5">
    <source>
        <dbReference type="ARBA" id="ARBA00023136"/>
    </source>
</evidence>